<feature type="compositionally biased region" description="Basic and acidic residues" evidence="1">
    <location>
        <begin position="398"/>
        <end position="421"/>
    </location>
</feature>
<feature type="transmembrane region" description="Helical" evidence="2">
    <location>
        <begin position="20"/>
        <end position="40"/>
    </location>
</feature>
<dbReference type="EMBL" id="PKUN01000005">
    <property type="protein sequence ID" value="PLX62365.1"/>
    <property type="molecule type" value="Genomic_DNA"/>
</dbReference>
<feature type="compositionally biased region" description="Basic and acidic residues" evidence="1">
    <location>
        <begin position="567"/>
        <end position="581"/>
    </location>
</feature>
<protein>
    <submittedName>
        <fullName evidence="3">Uncharacterized protein</fullName>
    </submittedName>
</protein>
<feature type="compositionally biased region" description="Low complexity" evidence="1">
    <location>
        <begin position="534"/>
        <end position="547"/>
    </location>
</feature>
<feature type="region of interest" description="Disordered" evidence="1">
    <location>
        <begin position="199"/>
        <end position="222"/>
    </location>
</feature>
<accession>A0A2N6CYD3</accession>
<evidence type="ECO:0000313" key="3">
    <source>
        <dbReference type="EMBL" id="PLX62365.1"/>
    </source>
</evidence>
<evidence type="ECO:0000256" key="2">
    <source>
        <dbReference type="SAM" id="Phobius"/>
    </source>
</evidence>
<feature type="compositionally biased region" description="Low complexity" evidence="1">
    <location>
        <begin position="480"/>
        <end position="508"/>
    </location>
</feature>
<keyword evidence="2" id="KW-1133">Transmembrane helix</keyword>
<keyword evidence="2" id="KW-0472">Membrane</keyword>
<feature type="compositionally biased region" description="Basic and acidic residues" evidence="1">
    <location>
        <begin position="619"/>
        <end position="634"/>
    </location>
</feature>
<feature type="compositionally biased region" description="Polar residues" evidence="1">
    <location>
        <begin position="450"/>
        <end position="464"/>
    </location>
</feature>
<evidence type="ECO:0000313" key="4">
    <source>
        <dbReference type="Proteomes" id="UP000235015"/>
    </source>
</evidence>
<sequence length="959" mass="103859">MTKVRADLSIPLPATRLFGLYRWLFIVLLLLTGLPISAVASDSINDLRIRQQNALNVLESSYHTRVRSNPNLIKTDGTVDTDHPEYKQILSDYSKDKSEIQSQFNNLDKRGDELENLQERYGSSLKTTGSSPKDVRADVDISANNSDVAAKIADEWRANGDVVKYDKKLGIYINESKDTTLWQPPTADQLSERQKYHDAFSTPGGKQATNVKGNESVRDPEGNVLDNEKKFIHGAEDLENTDINSKSPDDQLKRDMALKTMGKSVSKSADEVDHDSEVIKQANKLRNYGDKYETGITPLGATPQQQKEDEKKWIRQADQEIQNTKPVAAKKSENIKKIREQVAKTVDKSARGTADKDAEDTAANIRGRNRLVDNANEDARAANEAARKKANLPAAPTPDEKAITRQSERKASKSAADKDSKTTISERSGSAKNSKWKITEERDGDKRTQTRTSTTQNADGSTTQRDSRTDTQSTPGGGKTTRQTKTTLETGAEGSVKQTDSTKTTNTRTTKDGKRTSTYENSTTKQDYKGWMPGSTGSTTTDSSQQTTEHEQGGVKRRTDSSTTTTTDDRTGKRTTTHTDSHSTTSTGDDGRKTTTSVTTTTTDKPWQKSRTTTGGYENDLKPGGDPNQPKEGEGIGDPTKVNVKIAGGKLFEPIDEASKTLSTSGAGQNDSGGDYEYDAKIQTGQHSAAGSWEVTANKRGMHAKADINAEANAVNMTATGSAEQKVGDATLGVKGSGTAKLGAEGKTSAEAHLGSDRIAGSLEAKVFVGGKAEAAAEASLSLWGLKLTGKAQGEVSAGAGAEAKVDAELSWTRIRLGAKLSATLGLGAGGGTSVELDGRELITGYDHDALDRQYKAGDSIVNICRNLRSGRLRLPPGVEFSDIRERLQKRADFYAKHPQKGKDGKPISLIDSLVNELGLVKGKGGAYITAHHKQKDWYCTNRPQIEAKVVLPSIVERR</sequence>
<name>A0A2N6CYD3_9GAMM</name>
<feature type="compositionally biased region" description="Basic and acidic residues" evidence="1">
    <location>
        <begin position="548"/>
        <end position="560"/>
    </location>
</feature>
<feature type="compositionally biased region" description="Basic and acidic residues" evidence="1">
    <location>
        <begin position="343"/>
        <end position="356"/>
    </location>
</feature>
<evidence type="ECO:0000256" key="1">
    <source>
        <dbReference type="SAM" id="MobiDB-lite"/>
    </source>
</evidence>
<feature type="region of interest" description="Disordered" evidence="1">
    <location>
        <begin position="343"/>
        <end position="641"/>
    </location>
</feature>
<feature type="compositionally biased region" description="Polar residues" evidence="1">
    <location>
        <begin position="422"/>
        <end position="433"/>
    </location>
</feature>
<feature type="compositionally biased region" description="Basic and acidic residues" evidence="1">
    <location>
        <begin position="437"/>
        <end position="448"/>
    </location>
</feature>
<feature type="compositionally biased region" description="Basic and acidic residues" evidence="1">
    <location>
        <begin position="377"/>
        <end position="387"/>
    </location>
</feature>
<keyword evidence="2" id="KW-0812">Transmembrane</keyword>
<feature type="compositionally biased region" description="Low complexity" evidence="1">
    <location>
        <begin position="582"/>
        <end position="603"/>
    </location>
</feature>
<gene>
    <name evidence="3" type="ORF">C0630_05795</name>
</gene>
<reference evidence="3 4" key="1">
    <citation type="submission" date="2017-11" db="EMBL/GenBank/DDBJ databases">
        <title>Genome-resolved metagenomics identifies genetic mobility, metabolic interactions, and unexpected diversity in perchlorate-reducing communities.</title>
        <authorList>
            <person name="Barnum T.P."/>
            <person name="Figueroa I.A."/>
            <person name="Carlstrom C.I."/>
            <person name="Lucas L.N."/>
            <person name="Engelbrektson A.L."/>
            <person name="Coates J.D."/>
        </authorList>
    </citation>
    <scope>NUCLEOTIDE SEQUENCE [LARGE SCALE GENOMIC DNA]</scope>
    <source>
        <strain evidence="3">BM301</strain>
    </source>
</reference>
<comment type="caution">
    <text evidence="3">The sequence shown here is derived from an EMBL/GenBank/DDBJ whole genome shotgun (WGS) entry which is preliminary data.</text>
</comment>
<dbReference type="AlphaFoldDB" id="A0A2N6CYD3"/>
<dbReference type="STRING" id="1111735.GCA_000428045_02312"/>
<dbReference type="Proteomes" id="UP000235015">
    <property type="component" value="Unassembled WGS sequence"/>
</dbReference>
<proteinExistence type="predicted"/>
<organism evidence="3 4">
    <name type="scientific">Sedimenticola selenatireducens</name>
    <dbReference type="NCBI Taxonomy" id="191960"/>
    <lineage>
        <taxon>Bacteria</taxon>
        <taxon>Pseudomonadati</taxon>
        <taxon>Pseudomonadota</taxon>
        <taxon>Gammaproteobacteria</taxon>
        <taxon>Chromatiales</taxon>
        <taxon>Sedimenticolaceae</taxon>
        <taxon>Sedimenticola</taxon>
    </lineage>
</organism>